<dbReference type="GO" id="GO:0009986">
    <property type="term" value="C:cell surface"/>
    <property type="evidence" value="ECO:0007669"/>
    <property type="project" value="UniProtKB-SubCell"/>
</dbReference>
<dbReference type="GO" id="GO:0015627">
    <property type="term" value="C:type II protein secretion system complex"/>
    <property type="evidence" value="ECO:0007669"/>
    <property type="project" value="InterPro"/>
</dbReference>
<reference evidence="5 6" key="1">
    <citation type="journal article" date="2015" name="Int. J. Syst. Evol. Microbiol.">
        <title>Exiguobacterium enclense sp. nov., isolated from sediment.</title>
        <authorList>
            <person name="Dastager S.G."/>
            <person name="Mawlankar R."/>
            <person name="Sonalkar V.V."/>
            <person name="Thorat M.N."/>
            <person name="Mual P."/>
            <person name="Verma A."/>
            <person name="Krishnamurthi S."/>
            <person name="Tang S.K."/>
            <person name="Li W.J."/>
        </authorList>
    </citation>
    <scope>NUCLEOTIDE SEQUENCE [LARGE SCALE GENOMIC DNA]</scope>
    <source>
        <strain evidence="5 6">NIO-1109</strain>
    </source>
</reference>
<dbReference type="PANTHER" id="PTHR30093">
    <property type="entry name" value="GENERAL SECRETION PATHWAY PROTEIN G"/>
    <property type="match status" value="1"/>
</dbReference>
<proteinExistence type="predicted"/>
<evidence type="ECO:0000313" key="6">
    <source>
        <dbReference type="Proteomes" id="UP000053797"/>
    </source>
</evidence>
<evidence type="ECO:0000256" key="3">
    <source>
        <dbReference type="ARBA" id="ARBA00023287"/>
    </source>
</evidence>
<dbReference type="InterPro" id="IPR045584">
    <property type="entry name" value="Pilin-like"/>
</dbReference>
<dbReference type="NCBIfam" id="TIGR02532">
    <property type="entry name" value="IV_pilin_GFxxxE"/>
    <property type="match status" value="1"/>
</dbReference>
<comment type="subcellular location">
    <subcellularLocation>
        <location evidence="1">Cell surface</location>
    </subcellularLocation>
</comment>
<evidence type="ECO:0000256" key="4">
    <source>
        <dbReference type="SAM" id="Phobius"/>
    </source>
</evidence>
<evidence type="ECO:0000313" key="5">
    <source>
        <dbReference type="EMBL" id="KSU50414.1"/>
    </source>
</evidence>
<organism evidence="5 6">
    <name type="scientific">Exiguobacterium indicum</name>
    <dbReference type="NCBI Taxonomy" id="296995"/>
    <lineage>
        <taxon>Bacteria</taxon>
        <taxon>Bacillati</taxon>
        <taxon>Bacillota</taxon>
        <taxon>Bacilli</taxon>
        <taxon>Bacillales</taxon>
        <taxon>Bacillales Family XII. Incertae Sedis</taxon>
        <taxon>Exiguobacterium</taxon>
    </lineage>
</organism>
<name>A0A0V8GJG0_9BACL</name>
<dbReference type="GO" id="GO:0030420">
    <property type="term" value="P:establishment of competence for transformation"/>
    <property type="evidence" value="ECO:0007669"/>
    <property type="project" value="UniProtKB-KW"/>
</dbReference>
<dbReference type="Gene3D" id="3.30.700.10">
    <property type="entry name" value="Glycoprotein, Type 4 Pilin"/>
    <property type="match status" value="1"/>
</dbReference>
<dbReference type="RefSeq" id="WP_058264752.1">
    <property type="nucleotide sequence ID" value="NZ_FMYN01000001.1"/>
</dbReference>
<comment type="caution">
    <text evidence="5">The sequence shown here is derived from an EMBL/GenBank/DDBJ whole genome shotgun (WGS) entry which is preliminary data.</text>
</comment>
<dbReference type="AlphaFoldDB" id="A0A0V8GJG0"/>
<evidence type="ECO:0000256" key="2">
    <source>
        <dbReference type="ARBA" id="ARBA00022481"/>
    </source>
</evidence>
<evidence type="ECO:0000256" key="1">
    <source>
        <dbReference type="ARBA" id="ARBA00004241"/>
    </source>
</evidence>
<dbReference type="Pfam" id="PF07963">
    <property type="entry name" value="N_methyl"/>
    <property type="match status" value="1"/>
</dbReference>
<sequence>MIERLKEIWLDAKQMRDERGLTLIELLVVVVILGIIAAIAVVAIGGLIENSRKDAVVSDAKQLVSAAKLYASSNPIQAGETVKLGLYRSNSAFVPATGEVKIDKYIDSMEDPFNTPNKYKEAFVEVTESNGSYSYKVTLKGKNAYFNDAAPSTLKRSDLSMTAYSVSAP</sequence>
<dbReference type="InterPro" id="IPR012902">
    <property type="entry name" value="N_methyl_site"/>
</dbReference>
<dbReference type="OrthoDB" id="2354175at2"/>
<dbReference type="EMBL" id="LNQL01000001">
    <property type="protein sequence ID" value="KSU50414.1"/>
    <property type="molecule type" value="Genomic_DNA"/>
</dbReference>
<dbReference type="PRINTS" id="PR00813">
    <property type="entry name" value="BCTERIALGSPG"/>
</dbReference>
<protein>
    <submittedName>
        <fullName evidence="5">Type IV pilin N-term methylation site GFxxxE</fullName>
    </submittedName>
</protein>
<dbReference type="SUPFAM" id="SSF54523">
    <property type="entry name" value="Pili subunits"/>
    <property type="match status" value="1"/>
</dbReference>
<gene>
    <name evidence="5" type="ORF">AS033_03260</name>
</gene>
<dbReference type="GO" id="GO:0015628">
    <property type="term" value="P:protein secretion by the type II secretion system"/>
    <property type="evidence" value="ECO:0007669"/>
    <property type="project" value="InterPro"/>
</dbReference>
<keyword evidence="4" id="KW-0472">Membrane</keyword>
<accession>A0A0V8GJG0</accession>
<feature type="transmembrane region" description="Helical" evidence="4">
    <location>
        <begin position="21"/>
        <end position="48"/>
    </location>
</feature>
<keyword evidence="2" id="KW-0488">Methylation</keyword>
<keyword evidence="4" id="KW-0812">Transmembrane</keyword>
<keyword evidence="3" id="KW-0178">Competence</keyword>
<dbReference type="Proteomes" id="UP000053797">
    <property type="component" value="Unassembled WGS sequence"/>
</dbReference>
<keyword evidence="4" id="KW-1133">Transmembrane helix</keyword>
<dbReference type="InterPro" id="IPR000983">
    <property type="entry name" value="Bac_GSPG_pilin"/>
</dbReference>
<dbReference type="PROSITE" id="PS00409">
    <property type="entry name" value="PROKAR_NTER_METHYL"/>
    <property type="match status" value="1"/>
</dbReference>